<dbReference type="EMBL" id="CP020083">
    <property type="protein sequence ID" value="ASR50781.1"/>
    <property type="molecule type" value="Genomic_DNA"/>
</dbReference>
<proteinExistence type="predicted"/>
<evidence type="ECO:0000313" key="6">
    <source>
        <dbReference type="EMBL" id="ASR50781.1"/>
    </source>
</evidence>
<dbReference type="Pfam" id="PF12796">
    <property type="entry name" value="Ank_2"/>
    <property type="match status" value="1"/>
</dbReference>
<feature type="repeat" description="ANK" evidence="3">
    <location>
        <begin position="71"/>
        <end position="103"/>
    </location>
</feature>
<dbReference type="Gene3D" id="1.25.40.20">
    <property type="entry name" value="Ankyrin repeat-containing domain"/>
    <property type="match status" value="1"/>
</dbReference>
<feature type="signal peptide" evidence="5">
    <location>
        <begin position="1"/>
        <end position="32"/>
    </location>
</feature>
<dbReference type="InterPro" id="IPR002110">
    <property type="entry name" value="Ankyrin_rpt"/>
</dbReference>
<name>A0ABM6M4H2_9SPHN</name>
<dbReference type="RefSeq" id="WP_117351593.1">
    <property type="nucleotide sequence ID" value="NZ_CP020083.1"/>
</dbReference>
<reference evidence="6 7" key="1">
    <citation type="submission" date="2017-03" db="EMBL/GenBank/DDBJ databases">
        <title>Complete genome sequence of Blastomonas fulva degrading microcsystin LR.</title>
        <authorList>
            <person name="Lee H.-g."/>
            <person name="Jin L."/>
            <person name="oh H.-M."/>
        </authorList>
    </citation>
    <scope>NUCLEOTIDE SEQUENCE [LARGE SCALE GENOMIC DNA]</scope>
    <source>
        <strain evidence="6 7">T2</strain>
    </source>
</reference>
<dbReference type="PANTHER" id="PTHR24171">
    <property type="entry name" value="ANKYRIN REPEAT DOMAIN-CONTAINING PROTEIN 39-RELATED"/>
    <property type="match status" value="1"/>
</dbReference>
<dbReference type="SUPFAM" id="SSF48403">
    <property type="entry name" value="Ankyrin repeat"/>
    <property type="match status" value="1"/>
</dbReference>
<keyword evidence="5" id="KW-0732">Signal</keyword>
<evidence type="ECO:0000256" key="4">
    <source>
        <dbReference type="SAM" id="MobiDB-lite"/>
    </source>
</evidence>
<dbReference type="InterPro" id="IPR036770">
    <property type="entry name" value="Ankyrin_rpt-contain_sf"/>
</dbReference>
<organism evidence="6 7">
    <name type="scientific">Blastomonas fulva</name>
    <dbReference type="NCBI Taxonomy" id="1550728"/>
    <lineage>
        <taxon>Bacteria</taxon>
        <taxon>Pseudomonadati</taxon>
        <taxon>Pseudomonadota</taxon>
        <taxon>Alphaproteobacteria</taxon>
        <taxon>Sphingomonadales</taxon>
        <taxon>Sphingomonadaceae</taxon>
        <taxon>Blastomonas</taxon>
    </lineage>
</organism>
<evidence type="ECO:0000256" key="2">
    <source>
        <dbReference type="ARBA" id="ARBA00023043"/>
    </source>
</evidence>
<dbReference type="PROSITE" id="PS50088">
    <property type="entry name" value="ANK_REPEAT"/>
    <property type="match status" value="2"/>
</dbReference>
<sequence length="213" mass="22994">MQPVTARYNSLSRLWIAALAALALLVPAAASAQFSDSYNFLKAVRDRDGDKATKALNDPGSTVVNTKDLSTGETALHIVTARRDLTWMGFLLQRGANPNARDKNGVTPLMVATTLRFVDGAETLLSRKAKVDDPNNSGETALIRAVQLRDLAMVRLLLKNGANPDKQDTIAGQSARDYAKGDFRNPQILEAITSSDKERKQGAETPKVFGPTG</sequence>
<keyword evidence="2 3" id="KW-0040">ANK repeat</keyword>
<feature type="repeat" description="ANK" evidence="3">
    <location>
        <begin position="137"/>
        <end position="169"/>
    </location>
</feature>
<protein>
    <recommendedName>
        <fullName evidence="8">Ankyrin repeat domain-containing protein</fullName>
    </recommendedName>
</protein>
<evidence type="ECO:0000313" key="7">
    <source>
        <dbReference type="Proteomes" id="UP000258016"/>
    </source>
</evidence>
<evidence type="ECO:0000256" key="1">
    <source>
        <dbReference type="ARBA" id="ARBA00022737"/>
    </source>
</evidence>
<feature type="region of interest" description="Disordered" evidence="4">
    <location>
        <begin position="191"/>
        <end position="213"/>
    </location>
</feature>
<dbReference type="PANTHER" id="PTHR24171:SF8">
    <property type="entry name" value="BRCA1-ASSOCIATED RING DOMAIN PROTEIN 1"/>
    <property type="match status" value="1"/>
</dbReference>
<dbReference type="Proteomes" id="UP000258016">
    <property type="component" value="Chromosome"/>
</dbReference>
<dbReference type="PROSITE" id="PS50297">
    <property type="entry name" value="ANK_REP_REGION"/>
    <property type="match status" value="2"/>
</dbReference>
<feature type="chain" id="PRO_5045862022" description="Ankyrin repeat domain-containing protein" evidence="5">
    <location>
        <begin position="33"/>
        <end position="213"/>
    </location>
</feature>
<evidence type="ECO:0008006" key="8">
    <source>
        <dbReference type="Google" id="ProtNLM"/>
    </source>
</evidence>
<keyword evidence="7" id="KW-1185">Reference proteome</keyword>
<dbReference type="SMART" id="SM00248">
    <property type="entry name" value="ANK"/>
    <property type="match status" value="3"/>
</dbReference>
<evidence type="ECO:0000256" key="5">
    <source>
        <dbReference type="SAM" id="SignalP"/>
    </source>
</evidence>
<evidence type="ECO:0000256" key="3">
    <source>
        <dbReference type="PROSITE-ProRule" id="PRU00023"/>
    </source>
</evidence>
<dbReference type="GeneID" id="303484782"/>
<keyword evidence="1" id="KW-0677">Repeat</keyword>
<accession>A0ABM6M4H2</accession>
<gene>
    <name evidence="6" type="ORF">B5J99_04240</name>
</gene>